<dbReference type="SUPFAM" id="SSF53697">
    <property type="entry name" value="SIS domain"/>
    <property type="match status" value="1"/>
</dbReference>
<dbReference type="EMBL" id="JEMU01000016">
    <property type="protein sequence ID" value="KAJ01991.1"/>
    <property type="molecule type" value="Genomic_DNA"/>
</dbReference>
<dbReference type="Gene3D" id="1.10.8.1080">
    <property type="match status" value="1"/>
</dbReference>
<sequence length="300" mass="29966">MPLPTTEQLPQTGAIDMLAPHVAAQAILDGQMAALEAVGPALPALAHAAETMAAAIRAGNSLIYVAAGSSGLMALADGCELPGTFGIPAAMIQIHMAGGVPTDANMPGDTEDDTQAAEQATRNVKPGDAVIVLSASGSTPYAVAAAKSAKARGGAVIAIANNPAAPLLNLAALPICLQTPPETIAGSTRLGAGTAQKAALNMLSSMMGIRLGHVYQGQMVNVVADNAKLVKRAVGIVTNITGVSEGTAKTALRDTAGNTKQAILVASGCSAQKAQDLLAAHDGQLGRCLQSITSNKDAIV</sequence>
<dbReference type="InterPro" id="IPR001347">
    <property type="entry name" value="SIS_dom"/>
</dbReference>
<dbReference type="RefSeq" id="WP_051584217.1">
    <property type="nucleotide sequence ID" value="NZ_JEMU01000016.1"/>
</dbReference>
<dbReference type="PANTHER" id="PTHR10088">
    <property type="entry name" value="GLUCOKINASE REGULATORY PROTEIN"/>
    <property type="match status" value="1"/>
</dbReference>
<dbReference type="eggNOG" id="COG2103">
    <property type="taxonomic scope" value="Bacteria"/>
</dbReference>
<comment type="caution">
    <text evidence="3">The sequence shown here is derived from an EMBL/GenBank/DDBJ whole genome shotgun (WGS) entry which is preliminary data.</text>
</comment>
<feature type="domain" description="SIS" evidence="2">
    <location>
        <begin position="52"/>
        <end position="213"/>
    </location>
</feature>
<name>A0A061SJT6_9RHOB</name>
<dbReference type="Pfam" id="PF01380">
    <property type="entry name" value="SIS"/>
    <property type="match status" value="1"/>
</dbReference>
<protein>
    <submittedName>
        <fullName evidence="3">Acetylmuramic acid-6-phosphate etherase</fullName>
    </submittedName>
</protein>
<proteinExistence type="predicted"/>
<dbReference type="NCBIfam" id="NF003915">
    <property type="entry name" value="PRK05441.1"/>
    <property type="match status" value="1"/>
</dbReference>
<keyword evidence="4" id="KW-1185">Reference proteome</keyword>
<dbReference type="InterPro" id="IPR040190">
    <property type="entry name" value="MURQ/GCKR"/>
</dbReference>
<evidence type="ECO:0000256" key="1">
    <source>
        <dbReference type="ARBA" id="ARBA00023277"/>
    </source>
</evidence>
<reference evidence="3 4" key="1">
    <citation type="journal article" date="2014" name="Genome Announc.">
        <title>Draft Genome Sequences of Two Isolates of the Roseobacter Group, Sulfitobacter sp. Strains 3SOLIMAR09 and 1FIGIMAR09, from Harbors of Mallorca Island (Mediterranean Sea).</title>
        <authorList>
            <person name="Mas-Llado M."/>
            <person name="Pina-Villalonga J.M."/>
            <person name="Brunet-Galmes I."/>
            <person name="Nogales B."/>
            <person name="Bosch R."/>
        </authorList>
    </citation>
    <scope>NUCLEOTIDE SEQUENCE [LARGE SCALE GENOMIC DNA]</scope>
    <source>
        <strain evidence="3 4">1FIGIMAR09</strain>
    </source>
</reference>
<organism evidence="3 4">
    <name type="scientific">Sulfitobacter mediterraneus</name>
    <dbReference type="NCBI Taxonomy" id="83219"/>
    <lineage>
        <taxon>Bacteria</taxon>
        <taxon>Pseudomonadati</taxon>
        <taxon>Pseudomonadota</taxon>
        <taxon>Alphaproteobacteria</taxon>
        <taxon>Rhodobacterales</taxon>
        <taxon>Roseobacteraceae</taxon>
        <taxon>Sulfitobacter</taxon>
    </lineage>
</organism>
<dbReference type="Proteomes" id="UP000027337">
    <property type="component" value="Unassembled WGS sequence"/>
</dbReference>
<accession>A0A061SJT6</accession>
<dbReference type="InterPro" id="IPR046348">
    <property type="entry name" value="SIS_dom_sf"/>
</dbReference>
<evidence type="ECO:0000313" key="4">
    <source>
        <dbReference type="Proteomes" id="UP000027337"/>
    </source>
</evidence>
<dbReference type="GO" id="GO:0016835">
    <property type="term" value="F:carbon-oxygen lyase activity"/>
    <property type="evidence" value="ECO:0007669"/>
    <property type="project" value="TreeGrafter"/>
</dbReference>
<evidence type="ECO:0000259" key="2">
    <source>
        <dbReference type="PROSITE" id="PS51464"/>
    </source>
</evidence>
<gene>
    <name evidence="3" type="ORF">PM02_16580</name>
</gene>
<dbReference type="GO" id="GO:0016803">
    <property type="term" value="F:ether hydrolase activity"/>
    <property type="evidence" value="ECO:0007669"/>
    <property type="project" value="TreeGrafter"/>
</dbReference>
<dbReference type="GO" id="GO:0046348">
    <property type="term" value="P:amino sugar catabolic process"/>
    <property type="evidence" value="ECO:0007669"/>
    <property type="project" value="TreeGrafter"/>
</dbReference>
<dbReference type="GO" id="GO:0097367">
    <property type="term" value="F:carbohydrate derivative binding"/>
    <property type="evidence" value="ECO:0007669"/>
    <property type="project" value="InterPro"/>
</dbReference>
<dbReference type="GO" id="GO:0009254">
    <property type="term" value="P:peptidoglycan turnover"/>
    <property type="evidence" value="ECO:0007669"/>
    <property type="project" value="TreeGrafter"/>
</dbReference>
<dbReference type="Gene3D" id="3.40.50.10490">
    <property type="entry name" value="Glucose-6-phosphate isomerase like protein, domain 1"/>
    <property type="match status" value="1"/>
</dbReference>
<dbReference type="PROSITE" id="PS51464">
    <property type="entry name" value="SIS"/>
    <property type="match status" value="1"/>
</dbReference>
<evidence type="ECO:0000313" key="3">
    <source>
        <dbReference type="EMBL" id="KAJ01991.1"/>
    </source>
</evidence>
<dbReference type="AlphaFoldDB" id="A0A061SJT6"/>
<keyword evidence="1" id="KW-0119">Carbohydrate metabolism</keyword>
<dbReference type="STRING" id="83219.PM02_16580"/>
<dbReference type="PANTHER" id="PTHR10088:SF4">
    <property type="entry name" value="GLUCOKINASE REGULATORY PROTEIN"/>
    <property type="match status" value="1"/>
</dbReference>